<dbReference type="GO" id="GO:0004364">
    <property type="term" value="F:glutathione transferase activity"/>
    <property type="evidence" value="ECO:0007669"/>
    <property type="project" value="TreeGrafter"/>
</dbReference>
<dbReference type="CDD" id="cd03192">
    <property type="entry name" value="GST_C_Sigma_like"/>
    <property type="match status" value="1"/>
</dbReference>
<evidence type="ECO:0000313" key="4">
    <source>
        <dbReference type="Proteomes" id="UP000256964"/>
    </source>
</evidence>
<dbReference type="InterPro" id="IPR010987">
    <property type="entry name" value="Glutathione-S-Trfase_C-like"/>
</dbReference>
<dbReference type="InterPro" id="IPR036282">
    <property type="entry name" value="Glutathione-S-Trfase_C_sf"/>
</dbReference>
<dbReference type="Pfam" id="PF14497">
    <property type="entry name" value="GST_C_3"/>
    <property type="match status" value="1"/>
</dbReference>
<evidence type="ECO:0000259" key="1">
    <source>
        <dbReference type="PROSITE" id="PS50404"/>
    </source>
</evidence>
<keyword evidence="4" id="KW-1185">Reference proteome</keyword>
<reference evidence="3 4" key="1">
    <citation type="journal article" date="2018" name="Biotechnol. Biofuels">
        <title>Integrative visual omics of the white-rot fungus Polyporus brumalis exposes the biotechnological potential of its oxidative enzymes for delignifying raw plant biomass.</title>
        <authorList>
            <person name="Miyauchi S."/>
            <person name="Rancon A."/>
            <person name="Drula E."/>
            <person name="Hage H."/>
            <person name="Chaduli D."/>
            <person name="Favel A."/>
            <person name="Grisel S."/>
            <person name="Henrissat B."/>
            <person name="Herpoel-Gimbert I."/>
            <person name="Ruiz-Duenas F.J."/>
            <person name="Chevret D."/>
            <person name="Hainaut M."/>
            <person name="Lin J."/>
            <person name="Wang M."/>
            <person name="Pangilinan J."/>
            <person name="Lipzen A."/>
            <person name="Lesage-Meessen L."/>
            <person name="Navarro D."/>
            <person name="Riley R."/>
            <person name="Grigoriev I.V."/>
            <person name="Zhou S."/>
            <person name="Raouche S."/>
            <person name="Rosso M.N."/>
        </authorList>
    </citation>
    <scope>NUCLEOTIDE SEQUENCE [LARGE SCALE GENOMIC DNA]</scope>
    <source>
        <strain evidence="3 4">BRFM 1820</strain>
    </source>
</reference>
<feature type="domain" description="GST N-terminal" evidence="1">
    <location>
        <begin position="11"/>
        <end position="93"/>
    </location>
</feature>
<dbReference type="PROSITE" id="PS50404">
    <property type="entry name" value="GST_NTER"/>
    <property type="match status" value="1"/>
</dbReference>
<evidence type="ECO:0000313" key="3">
    <source>
        <dbReference type="EMBL" id="RDX45083.1"/>
    </source>
</evidence>
<name>A0A371CXR6_9APHY</name>
<dbReference type="OrthoDB" id="414243at2759"/>
<accession>A0A371CXR6</accession>
<proteinExistence type="predicted"/>
<dbReference type="PROSITE" id="PS50405">
    <property type="entry name" value="GST_CTER"/>
    <property type="match status" value="1"/>
</dbReference>
<dbReference type="GO" id="GO:0006749">
    <property type="term" value="P:glutathione metabolic process"/>
    <property type="evidence" value="ECO:0007669"/>
    <property type="project" value="TreeGrafter"/>
</dbReference>
<evidence type="ECO:0000259" key="2">
    <source>
        <dbReference type="PROSITE" id="PS50405"/>
    </source>
</evidence>
<dbReference type="AlphaFoldDB" id="A0A371CXR6"/>
<gene>
    <name evidence="3" type="ORF">OH76DRAFT_1420965</name>
</gene>
<dbReference type="InterPro" id="IPR004046">
    <property type="entry name" value="GST_C"/>
</dbReference>
<dbReference type="Gene3D" id="1.20.1050.10">
    <property type="match status" value="1"/>
</dbReference>
<dbReference type="STRING" id="139420.A0A371CXR6"/>
<dbReference type="PANTHER" id="PTHR11571">
    <property type="entry name" value="GLUTATHIONE S-TRANSFERASE"/>
    <property type="match status" value="1"/>
</dbReference>
<dbReference type="Proteomes" id="UP000256964">
    <property type="component" value="Unassembled WGS sequence"/>
</dbReference>
<organism evidence="3 4">
    <name type="scientific">Lentinus brumalis</name>
    <dbReference type="NCBI Taxonomy" id="2498619"/>
    <lineage>
        <taxon>Eukaryota</taxon>
        <taxon>Fungi</taxon>
        <taxon>Dikarya</taxon>
        <taxon>Basidiomycota</taxon>
        <taxon>Agaricomycotina</taxon>
        <taxon>Agaricomycetes</taxon>
        <taxon>Polyporales</taxon>
        <taxon>Polyporaceae</taxon>
        <taxon>Lentinus</taxon>
    </lineage>
</organism>
<dbReference type="SUPFAM" id="SSF52833">
    <property type="entry name" value="Thioredoxin-like"/>
    <property type="match status" value="1"/>
</dbReference>
<dbReference type="InterPro" id="IPR050213">
    <property type="entry name" value="GST_superfamily"/>
</dbReference>
<dbReference type="InterPro" id="IPR036249">
    <property type="entry name" value="Thioredoxin-like_sf"/>
</dbReference>
<dbReference type="PANTHER" id="PTHR11571:SF263">
    <property type="entry name" value="GLUTATHIONE S-TRANSFERASE"/>
    <property type="match status" value="1"/>
</dbReference>
<dbReference type="Gene3D" id="3.40.30.10">
    <property type="entry name" value="Glutaredoxin"/>
    <property type="match status" value="1"/>
</dbReference>
<sequence>MSPPEKKQRTEEYILYYWPGIPGRGEYVRLAFEYAGISYRENSKEVPGILAKTEKVGIPPHFAPPALRLPSGRVVSQTPAILNHIAPRCGLAGPLGSKLNTLTAEGKATLRELSDEELEKAEEERSVVNQLTLTVLDWCNESHDVHHPCAASLYYEDQKEAAAQAAEVFRKSRLPRWLEYFQSVLASNPATAGTNGGRTYLYGKQTTTADLALFHVVDGTFFAFPKRLGQLKASGEYDNVFALYERVKGEKGIKEYIESGRRQKFSMGLFRHYEELDGEEKDE</sequence>
<dbReference type="InterPro" id="IPR004045">
    <property type="entry name" value="Glutathione_S-Trfase_N"/>
</dbReference>
<feature type="domain" description="GST C-terminal" evidence="2">
    <location>
        <begin position="121"/>
        <end position="270"/>
    </location>
</feature>
<dbReference type="EMBL" id="KZ857441">
    <property type="protein sequence ID" value="RDX45083.1"/>
    <property type="molecule type" value="Genomic_DNA"/>
</dbReference>
<protein>
    <submittedName>
        <fullName evidence="3">Glutathione S-transferase C-terminal-like protein</fullName>
    </submittedName>
</protein>
<dbReference type="SUPFAM" id="SSF47616">
    <property type="entry name" value="GST C-terminal domain-like"/>
    <property type="match status" value="1"/>
</dbReference>